<dbReference type="InterPro" id="IPR057359">
    <property type="entry name" value="YfjL_N"/>
</dbReference>
<feature type="domain" description="YfjL-like N-terminal" evidence="2">
    <location>
        <begin position="2"/>
        <end position="81"/>
    </location>
</feature>
<dbReference type="Proteomes" id="UP000605259">
    <property type="component" value="Unassembled WGS sequence"/>
</dbReference>
<gene>
    <name evidence="3" type="ORF">GCM10007140_06920</name>
</gene>
<feature type="transmembrane region" description="Helical" evidence="1">
    <location>
        <begin position="6"/>
        <end position="23"/>
    </location>
</feature>
<accession>A0A917AM11</accession>
<evidence type="ECO:0000313" key="3">
    <source>
        <dbReference type="EMBL" id="GGE59178.1"/>
    </source>
</evidence>
<name>A0A917AM11_9BACI</name>
<dbReference type="AlphaFoldDB" id="A0A917AM11"/>
<protein>
    <recommendedName>
        <fullName evidence="2">YfjL-like N-terminal domain-containing protein</fullName>
    </recommendedName>
</protein>
<sequence>MKWVLGILLTGIIIVGVYFYIGFNGLPWKAQDTANEIQMHLENKYSIKTSIKDTYFNFKQGTYGAYFYEDGKDKTFQFHAEKTHSGIEDTYGKEVWFWQIENDLNPIVQKHMSNLNTYEATHTHGPGYTGDTNITHYKNAGQTFNYRIVLNKPWDKLDEQIIYEELLQVVKEIKTKEIKNVDIELAPTSTQHSDSKSIHIPDFAIKHIKTKEDILEYIVINTISPY</sequence>
<evidence type="ECO:0000256" key="1">
    <source>
        <dbReference type="SAM" id="Phobius"/>
    </source>
</evidence>
<organism evidence="3 4">
    <name type="scientific">Priestia taiwanensis</name>
    <dbReference type="NCBI Taxonomy" id="1347902"/>
    <lineage>
        <taxon>Bacteria</taxon>
        <taxon>Bacillati</taxon>
        <taxon>Bacillota</taxon>
        <taxon>Bacilli</taxon>
        <taxon>Bacillales</taxon>
        <taxon>Bacillaceae</taxon>
        <taxon>Priestia</taxon>
    </lineage>
</organism>
<reference evidence="3" key="1">
    <citation type="journal article" date="2014" name="Int. J. Syst. Evol. Microbiol.">
        <title>Complete genome sequence of Corynebacterium casei LMG S-19264T (=DSM 44701T), isolated from a smear-ripened cheese.</title>
        <authorList>
            <consortium name="US DOE Joint Genome Institute (JGI-PGF)"/>
            <person name="Walter F."/>
            <person name="Albersmeier A."/>
            <person name="Kalinowski J."/>
            <person name="Ruckert C."/>
        </authorList>
    </citation>
    <scope>NUCLEOTIDE SEQUENCE</scope>
    <source>
        <strain evidence="3">CGMCC 1.12698</strain>
    </source>
</reference>
<evidence type="ECO:0000313" key="4">
    <source>
        <dbReference type="Proteomes" id="UP000605259"/>
    </source>
</evidence>
<keyword evidence="4" id="KW-1185">Reference proteome</keyword>
<dbReference type="Pfam" id="PF25425">
    <property type="entry name" value="YfjL_N"/>
    <property type="match status" value="1"/>
</dbReference>
<reference evidence="3" key="2">
    <citation type="submission" date="2020-09" db="EMBL/GenBank/DDBJ databases">
        <authorList>
            <person name="Sun Q."/>
            <person name="Zhou Y."/>
        </authorList>
    </citation>
    <scope>NUCLEOTIDE SEQUENCE</scope>
    <source>
        <strain evidence="3">CGMCC 1.12698</strain>
    </source>
</reference>
<comment type="caution">
    <text evidence="3">The sequence shown here is derived from an EMBL/GenBank/DDBJ whole genome shotgun (WGS) entry which is preliminary data.</text>
</comment>
<keyword evidence="1" id="KW-0472">Membrane</keyword>
<evidence type="ECO:0000259" key="2">
    <source>
        <dbReference type="Pfam" id="PF25425"/>
    </source>
</evidence>
<dbReference type="RefSeq" id="WP_188387035.1">
    <property type="nucleotide sequence ID" value="NZ_BMFK01000001.1"/>
</dbReference>
<dbReference type="EMBL" id="BMFK01000001">
    <property type="protein sequence ID" value="GGE59178.1"/>
    <property type="molecule type" value="Genomic_DNA"/>
</dbReference>
<keyword evidence="1" id="KW-0812">Transmembrane</keyword>
<proteinExistence type="predicted"/>
<keyword evidence="1" id="KW-1133">Transmembrane helix</keyword>